<keyword evidence="8 14" id="KW-1133">Transmembrane helix</keyword>
<keyword evidence="17" id="KW-1185">Reference proteome</keyword>
<keyword evidence="11" id="KW-0325">Glycoprotein</keyword>
<keyword evidence="6 14" id="KW-0812">Transmembrane</keyword>
<dbReference type="InterPro" id="IPR057074">
    <property type="entry name" value="IR75A_N"/>
</dbReference>
<keyword evidence="4" id="KW-1003">Cell membrane</keyword>
<name>A0AAU9FM33_DROMD</name>
<dbReference type="GO" id="GO:0030425">
    <property type="term" value="C:dendrite"/>
    <property type="evidence" value="ECO:0007669"/>
    <property type="project" value="UniProtKB-SubCell"/>
</dbReference>
<accession>A0AAU9FM33</accession>
<feature type="transmembrane region" description="Helical" evidence="14">
    <location>
        <begin position="395"/>
        <end position="418"/>
    </location>
</feature>
<evidence type="ECO:0000256" key="1">
    <source>
        <dbReference type="ARBA" id="ARBA00004279"/>
    </source>
</evidence>
<evidence type="ECO:0000256" key="7">
    <source>
        <dbReference type="ARBA" id="ARBA00022725"/>
    </source>
</evidence>
<evidence type="ECO:0000313" key="16">
    <source>
        <dbReference type="EMBL" id="BFF97016.1"/>
    </source>
</evidence>
<keyword evidence="9 14" id="KW-0472">Membrane</keyword>
<keyword evidence="5" id="KW-0716">Sensory transduction</keyword>
<dbReference type="AlphaFoldDB" id="A0AAU9FM33"/>
<evidence type="ECO:0000256" key="8">
    <source>
        <dbReference type="ARBA" id="ARBA00022989"/>
    </source>
</evidence>
<evidence type="ECO:0000256" key="5">
    <source>
        <dbReference type="ARBA" id="ARBA00022606"/>
    </source>
</evidence>
<proteinExistence type="inferred from homology"/>
<dbReference type="PANTHER" id="PTHR42643">
    <property type="entry name" value="IONOTROPIC RECEPTOR 20A-RELATED"/>
    <property type="match status" value="1"/>
</dbReference>
<feature type="domain" description="Ionotropic receptor 75a N-terminal" evidence="15">
    <location>
        <begin position="15"/>
        <end position="163"/>
    </location>
</feature>
<evidence type="ECO:0000256" key="10">
    <source>
        <dbReference type="ARBA" id="ARBA00023170"/>
    </source>
</evidence>
<dbReference type="Pfam" id="PF24576">
    <property type="entry name" value="IR75A_N"/>
    <property type="match status" value="1"/>
</dbReference>
<organism evidence="16 17">
    <name type="scientific">Drosophila madeirensis</name>
    <name type="common">Fruit fly</name>
    <dbReference type="NCBI Taxonomy" id="30013"/>
    <lineage>
        <taxon>Eukaryota</taxon>
        <taxon>Metazoa</taxon>
        <taxon>Ecdysozoa</taxon>
        <taxon>Arthropoda</taxon>
        <taxon>Hexapoda</taxon>
        <taxon>Insecta</taxon>
        <taxon>Pterygota</taxon>
        <taxon>Neoptera</taxon>
        <taxon>Endopterygota</taxon>
        <taxon>Diptera</taxon>
        <taxon>Brachycera</taxon>
        <taxon>Muscomorpha</taxon>
        <taxon>Ephydroidea</taxon>
        <taxon>Drosophilidae</taxon>
        <taxon>Drosophila</taxon>
        <taxon>Sophophora</taxon>
    </lineage>
</organism>
<dbReference type="Proteomes" id="UP001500889">
    <property type="component" value="Chromosome J"/>
</dbReference>
<keyword evidence="10 16" id="KW-0675">Receptor</keyword>
<evidence type="ECO:0000256" key="14">
    <source>
        <dbReference type="SAM" id="Phobius"/>
    </source>
</evidence>
<sequence>MWELHSFILYNLAHMAKINHVLILHCWTGESLAHFALLANTGNVFTQFEDLSTRNPLEVQLLSHNILKLGVFMDSNCGQSESILDMASDKKLFSHRYHWLIYDRQPGLSRMETLFWEAQLFVDADVTYAIAHAQPSASSSLFTVTLYDVYNKGRQLGGKLNITADQEIVCQGVECRVQRYLSDLHARDRLQHRKPLTGLIMRATAAVNSLPLNTSQEKILAFMETRDHIHLDTYARLGYQSRQPLREMLDCSFEYMFRDRWTDDGNVTGGMIGDLITEAADLSIAPFIYSFERALFIKPLTKFSIFRDVCMFRNPRSVSAGLSATEFLQPFSAGVWLTFGLLLIVAGCMLWATFRMERVCEWKPSLLTSCLISFGAGCIQGAWMTPRSTGGRMAFYALMLTSFLMYNYYTSIVVSKLLGQPAKSSIRTLQQLADSSLEVAIEPTPYTKVYVTTSDQPDVHSLYLNKVAGSRQSPDRIWMQTEAGVKRVRDSEGFVYIAGVATAYEFVRKYFLPHQICELNEIPLRDASHTHSVVLKSCPYAELFRLNELRMQETGIHFKHERYWMRTKLHCYQHNHSVAVGLEYAAPLFILLLGSILLCVGVLGLELLWHRHRH</sequence>
<dbReference type="FunFam" id="1.10.287.70:FF:000180">
    <property type="entry name" value="Ionotropic receptor 75a"/>
    <property type="match status" value="1"/>
</dbReference>
<evidence type="ECO:0000256" key="12">
    <source>
        <dbReference type="ARBA" id="ARBA00023273"/>
    </source>
</evidence>
<dbReference type="GO" id="GO:0005886">
    <property type="term" value="C:plasma membrane"/>
    <property type="evidence" value="ECO:0007669"/>
    <property type="project" value="UniProtKB-SubCell"/>
</dbReference>
<evidence type="ECO:0000256" key="3">
    <source>
        <dbReference type="ARBA" id="ARBA00008685"/>
    </source>
</evidence>
<dbReference type="GO" id="GO:0004984">
    <property type="term" value="F:olfactory receptor activity"/>
    <property type="evidence" value="ECO:0007669"/>
    <property type="project" value="UniProtKB-ARBA"/>
</dbReference>
<evidence type="ECO:0000256" key="2">
    <source>
        <dbReference type="ARBA" id="ARBA00004651"/>
    </source>
</evidence>
<evidence type="ECO:0000256" key="9">
    <source>
        <dbReference type="ARBA" id="ARBA00023136"/>
    </source>
</evidence>
<comment type="similarity">
    <text evidence="3">Belongs to the glutamate-gated ion channel (TC 1.A.10.1) family.</text>
</comment>
<dbReference type="InterPro" id="IPR052192">
    <property type="entry name" value="Insect_Ionotropic_Sensory_Rcpt"/>
</dbReference>
<comment type="subcellular location">
    <subcellularLocation>
        <location evidence="2">Cell membrane</location>
        <topology evidence="2">Multi-pass membrane protein</topology>
    </subcellularLocation>
    <subcellularLocation>
        <location evidence="1">Cell projection</location>
        <location evidence="1">Dendrite</location>
    </subcellularLocation>
</comment>
<evidence type="ECO:0000256" key="13">
    <source>
        <dbReference type="ARBA" id="ARBA00072222"/>
    </source>
</evidence>
<keyword evidence="7" id="KW-0552">Olfaction</keyword>
<gene>
    <name evidence="16" type="ORF">DMAD_05514</name>
</gene>
<reference evidence="16 17" key="1">
    <citation type="submission" date="2024-02" db="EMBL/GenBank/DDBJ databases">
        <title>A chromosome-level genome assembly of Drosophila madeirensis, a fruit fly species endemic to Madeira island.</title>
        <authorList>
            <person name="Tomihara K."/>
            <person name="Llopart A."/>
            <person name="Yamamoto D."/>
        </authorList>
    </citation>
    <scope>NUCLEOTIDE SEQUENCE [LARGE SCALE GENOMIC DNA]</scope>
    <source>
        <strain evidence="16 17">RF1</strain>
    </source>
</reference>
<keyword evidence="12" id="KW-0966">Cell projection</keyword>
<dbReference type="GO" id="GO:0044297">
    <property type="term" value="C:cell body"/>
    <property type="evidence" value="ECO:0007669"/>
    <property type="project" value="UniProtKB-ARBA"/>
</dbReference>
<evidence type="ECO:0000256" key="6">
    <source>
        <dbReference type="ARBA" id="ARBA00022692"/>
    </source>
</evidence>
<dbReference type="PANTHER" id="PTHR42643:SF32">
    <property type="entry name" value="IONOTROPIC RECEPTOR 31A, ISOFORM C-RELATED"/>
    <property type="match status" value="1"/>
</dbReference>
<evidence type="ECO:0000256" key="11">
    <source>
        <dbReference type="ARBA" id="ARBA00023180"/>
    </source>
</evidence>
<protein>
    <recommendedName>
        <fullName evidence="13">Ionotropic receptor 75a</fullName>
    </recommendedName>
</protein>
<dbReference type="SUPFAM" id="SSF53850">
    <property type="entry name" value="Periplasmic binding protein-like II"/>
    <property type="match status" value="1"/>
</dbReference>
<dbReference type="Gene3D" id="1.10.287.70">
    <property type="match status" value="1"/>
</dbReference>
<dbReference type="EMBL" id="AP029265">
    <property type="protein sequence ID" value="BFF97016.1"/>
    <property type="molecule type" value="Genomic_DNA"/>
</dbReference>
<feature type="transmembrane region" description="Helical" evidence="14">
    <location>
        <begin position="584"/>
        <end position="609"/>
    </location>
</feature>
<evidence type="ECO:0000256" key="4">
    <source>
        <dbReference type="ARBA" id="ARBA00022475"/>
    </source>
</evidence>
<evidence type="ECO:0000313" key="17">
    <source>
        <dbReference type="Proteomes" id="UP001500889"/>
    </source>
</evidence>
<feature type="transmembrane region" description="Helical" evidence="14">
    <location>
        <begin position="333"/>
        <end position="354"/>
    </location>
</feature>
<evidence type="ECO:0000259" key="15">
    <source>
        <dbReference type="Pfam" id="PF24576"/>
    </source>
</evidence>
<feature type="transmembrane region" description="Helical" evidence="14">
    <location>
        <begin position="366"/>
        <end position="383"/>
    </location>
</feature>